<dbReference type="InterPro" id="IPR001309">
    <property type="entry name" value="Pept_C14_p20"/>
</dbReference>
<dbReference type="PANTHER" id="PTHR22576">
    <property type="entry name" value="MUCOSA ASSOCIATED LYMPHOID TISSUE LYMPHOMA TRANSLOCATION PROTEIN 1/PARACASPASE"/>
    <property type="match status" value="1"/>
</dbReference>
<dbReference type="GO" id="GO:0004197">
    <property type="term" value="F:cysteine-type endopeptidase activity"/>
    <property type="evidence" value="ECO:0007669"/>
    <property type="project" value="InterPro"/>
</dbReference>
<dbReference type="InterPro" id="IPR002138">
    <property type="entry name" value="Pept_C14_p10"/>
</dbReference>
<dbReference type="PANTHER" id="PTHR22576:SF41">
    <property type="entry name" value="CASPASE 14, APOPTOSIS-RELATED CYSTEINE PEPTIDASE"/>
    <property type="match status" value="1"/>
</dbReference>
<proteinExistence type="inferred from homology"/>
<dbReference type="PRINTS" id="PR00376">
    <property type="entry name" value="IL1BCENZYME"/>
</dbReference>
<dbReference type="PROSITE" id="PS50208">
    <property type="entry name" value="CASPASE_P20"/>
    <property type="match status" value="1"/>
</dbReference>
<evidence type="ECO:0000259" key="3">
    <source>
        <dbReference type="PROSITE" id="PS50207"/>
    </source>
</evidence>
<name>A0A803JE01_XENTR</name>
<evidence type="ECO:0000259" key="4">
    <source>
        <dbReference type="PROSITE" id="PS50208"/>
    </source>
</evidence>
<reference evidence="5" key="2">
    <citation type="submission" date="2021-03" db="UniProtKB">
        <authorList>
            <consortium name="Ensembl"/>
        </authorList>
    </citation>
    <scope>IDENTIFICATION</scope>
</reference>
<feature type="domain" description="Caspase family p10" evidence="3">
    <location>
        <begin position="169"/>
        <end position="250"/>
    </location>
</feature>
<sequence>MGMITELHMMLKEMKGRAVIIAISEFHPRHGEVGSLDQRKGVKRDVNRLFKVLSRLGYKVSLHMDVSAKEIKDIYQKESKMPQGESFISILSSHGNEGLIYDFYGTPVLLRDLYDILAPNNSPLLAGVPKLFFVQACRGEQFDEGVFLETDGDTCATDAFSLSLNLPRDSVLMFASSEGHVAFQNPGGSVFLQTLCNLLEGEERNLELNRILTRLAHMVAYTFQSQGQYGGFKEMPCYTTNLTRELYPFRQS</sequence>
<gene>
    <name evidence="5" type="primary">XB5812047 [provisional:casp7]</name>
</gene>
<dbReference type="Pfam" id="PF00656">
    <property type="entry name" value="Peptidase_C14"/>
    <property type="match status" value="1"/>
</dbReference>
<organism evidence="5">
    <name type="scientific">Xenopus tropicalis</name>
    <name type="common">Western clawed frog</name>
    <name type="synonym">Silurana tropicalis</name>
    <dbReference type="NCBI Taxonomy" id="8364"/>
    <lineage>
        <taxon>Eukaryota</taxon>
        <taxon>Metazoa</taxon>
        <taxon>Chordata</taxon>
        <taxon>Craniata</taxon>
        <taxon>Vertebrata</taxon>
        <taxon>Euteleostomi</taxon>
        <taxon>Amphibia</taxon>
        <taxon>Batrachia</taxon>
        <taxon>Anura</taxon>
        <taxon>Pipoidea</taxon>
        <taxon>Pipidae</taxon>
        <taxon>Xenopodinae</taxon>
        <taxon>Xenopus</taxon>
        <taxon>Silurana</taxon>
    </lineage>
</organism>
<dbReference type="PROSITE" id="PS50207">
    <property type="entry name" value="CASPASE_P10"/>
    <property type="match status" value="1"/>
</dbReference>
<evidence type="ECO:0000313" key="5">
    <source>
        <dbReference type="Ensembl" id="ENSXETP00000106129"/>
    </source>
</evidence>
<dbReference type="GO" id="GO:0006508">
    <property type="term" value="P:proteolysis"/>
    <property type="evidence" value="ECO:0007669"/>
    <property type="project" value="InterPro"/>
</dbReference>
<accession>A0A803JE01</accession>
<dbReference type="Ensembl" id="ENSXETT00000106766">
    <property type="protein sequence ID" value="ENSXETP00000106129"/>
    <property type="gene ID" value="ENSXETG00000019016"/>
</dbReference>
<feature type="domain" description="Caspase family p20" evidence="4">
    <location>
        <begin position="14"/>
        <end position="141"/>
    </location>
</feature>
<dbReference type="InParanoid" id="A0A803JE01"/>
<dbReference type="AlphaFoldDB" id="A0A803JE01"/>
<dbReference type="Gene3D" id="3.40.50.1460">
    <property type="match status" value="1"/>
</dbReference>
<dbReference type="Xenbase" id="XB-GENE-5812048">
    <property type="gene designation" value="XB5812047 [provisional:casp7]"/>
</dbReference>
<reference evidence="5" key="1">
    <citation type="journal article" date="2010" name="Science">
        <title>The genome of the Western clawed frog Xenopus tropicalis.</title>
        <authorList>
            <person name="Hellsten U."/>
            <person name="Harland R.M."/>
            <person name="Gilchrist M.J."/>
            <person name="Hendrix D."/>
            <person name="Jurka J."/>
            <person name="Kapitonov V."/>
            <person name="Ovcharenko I."/>
            <person name="Putnam N.H."/>
            <person name="Shu S."/>
            <person name="Taher L."/>
            <person name="Blitz I.L."/>
            <person name="Blumberg B."/>
            <person name="Dichmann D.S."/>
            <person name="Dubchak I."/>
            <person name="Amaya E."/>
            <person name="Detter J.C."/>
            <person name="Fletcher R."/>
            <person name="Gerhard D.S."/>
            <person name="Goodstein D."/>
            <person name="Graves T."/>
            <person name="Grigoriev I.V."/>
            <person name="Grimwood J."/>
            <person name="Kawashima T."/>
            <person name="Lindquist E."/>
            <person name="Lucas S.M."/>
            <person name="Mead P.E."/>
            <person name="Mitros T."/>
            <person name="Ogino H."/>
            <person name="Ohta Y."/>
            <person name="Poliakov A.V."/>
            <person name="Pollet N."/>
            <person name="Robert J."/>
            <person name="Salamov A."/>
            <person name="Sater A.K."/>
            <person name="Schmutz J."/>
            <person name="Terry A."/>
            <person name="Vize P.D."/>
            <person name="Warren W.C."/>
            <person name="Wells D."/>
            <person name="Wills A."/>
            <person name="Wilson R.K."/>
            <person name="Zimmerman L.B."/>
            <person name="Zorn A.M."/>
            <person name="Grainger R."/>
            <person name="Grammer T."/>
            <person name="Khokha M.K."/>
            <person name="Richardson P.M."/>
            <person name="Rokhsar D.S."/>
        </authorList>
    </citation>
    <scope>NUCLEOTIDE SEQUENCE [LARGE SCALE GENOMIC DNA]</scope>
    <source>
        <strain evidence="5">Nigerian</strain>
    </source>
</reference>
<dbReference type="SMART" id="SM00115">
    <property type="entry name" value="CASc"/>
    <property type="match status" value="1"/>
</dbReference>
<dbReference type="InterPro" id="IPR052039">
    <property type="entry name" value="Caspase-related_regulators"/>
</dbReference>
<dbReference type="GeneTree" id="ENSGT00940000164699"/>
<evidence type="ECO:0000256" key="1">
    <source>
        <dbReference type="ARBA" id="ARBA00010134"/>
    </source>
</evidence>
<dbReference type="SUPFAM" id="SSF52129">
    <property type="entry name" value="Caspase-like"/>
    <property type="match status" value="1"/>
</dbReference>
<dbReference type="InterPro" id="IPR029030">
    <property type="entry name" value="Caspase-like_dom_sf"/>
</dbReference>
<dbReference type="InterPro" id="IPR011600">
    <property type="entry name" value="Pept_C14_caspase"/>
</dbReference>
<dbReference type="Bgee" id="ENSXETG00000019016">
    <property type="expression patterns" value="Expressed in egg cell and 7 other cell types or tissues"/>
</dbReference>
<evidence type="ECO:0000256" key="2">
    <source>
        <dbReference type="RuleBase" id="RU003971"/>
    </source>
</evidence>
<protein>
    <submittedName>
        <fullName evidence="5">Provisional ortholog of caspase 7</fullName>
    </submittedName>
</protein>
<dbReference type="InterPro" id="IPR015917">
    <property type="entry name" value="Pept_C14A"/>
</dbReference>
<dbReference type="FunFam" id="3.40.50.1460:FF:000024">
    <property type="entry name" value="Caspase 21"/>
    <property type="match status" value="1"/>
</dbReference>
<comment type="similarity">
    <text evidence="1 2">Belongs to the peptidase C14A family.</text>
</comment>